<name>A0AAJ8BY14_ASPNG</name>
<accession>A0AAJ8BY14</accession>
<gene>
    <name evidence="1" type="ORF">An12g05690</name>
</gene>
<reference evidence="1" key="2">
    <citation type="submission" date="2025-08" db="UniProtKB">
        <authorList>
            <consortium name="RefSeq"/>
        </authorList>
    </citation>
    <scope>IDENTIFICATION</scope>
</reference>
<reference evidence="1" key="1">
    <citation type="submission" date="2025-02" db="EMBL/GenBank/DDBJ databases">
        <authorList>
            <consortium name="NCBI Genome Project"/>
        </authorList>
    </citation>
    <scope>NUCLEOTIDE SEQUENCE</scope>
</reference>
<dbReference type="RefSeq" id="XP_059604486.1">
    <property type="nucleotide sequence ID" value="XM_059750920.1"/>
</dbReference>
<dbReference type="KEGG" id="ang:An12g05690"/>
<evidence type="ECO:0000313" key="1">
    <source>
        <dbReference type="RefSeq" id="XP_059604486.1"/>
    </source>
</evidence>
<proteinExistence type="predicted"/>
<dbReference type="AlphaFoldDB" id="A0AAJ8BY14"/>
<protein>
    <submittedName>
        <fullName evidence="1">Uncharacterized protein</fullName>
    </submittedName>
</protein>
<sequence length="188" mass="20144">MGWYKVLGMDMLIRFSTLMRDLGVAMLPDSFVSEIAYNWPGAASSSTLGSLYPSCAVTDCHGAKVVGAVVSAATAAGAPDGCGSMSRGEKCGNDGKDILELAEDIDDAIIWARIVLVLVTSARTILMRQHIVGQNHSHSWLHAKPQLSNELVPDTPGRAWYAMIDLPAMRKSTLAQKKPSGATKHNSF</sequence>
<dbReference type="VEuPathDB" id="FungiDB:An12g05690"/>
<organism evidence="1">
    <name type="scientific">Aspergillus niger</name>
    <dbReference type="NCBI Taxonomy" id="5061"/>
    <lineage>
        <taxon>Eukaryota</taxon>
        <taxon>Fungi</taxon>
        <taxon>Dikarya</taxon>
        <taxon>Ascomycota</taxon>
        <taxon>Pezizomycotina</taxon>
        <taxon>Eurotiomycetes</taxon>
        <taxon>Eurotiomycetidae</taxon>
        <taxon>Eurotiales</taxon>
        <taxon>Aspergillaceae</taxon>
        <taxon>Aspergillus</taxon>
        <taxon>Aspergillus subgen. Circumdati</taxon>
    </lineage>
</organism>
<dbReference type="GeneID" id="84592580"/>